<dbReference type="SUPFAM" id="SSF63380">
    <property type="entry name" value="Riboflavin synthase domain-like"/>
    <property type="match status" value="1"/>
</dbReference>
<dbReference type="Gene3D" id="2.40.30.10">
    <property type="entry name" value="Translation factors"/>
    <property type="match status" value="1"/>
</dbReference>
<dbReference type="PROSITE" id="PS51384">
    <property type="entry name" value="FAD_FR"/>
    <property type="match status" value="1"/>
</dbReference>
<reference evidence="11 12" key="1">
    <citation type="submission" date="2023-11" db="EMBL/GenBank/DDBJ databases">
        <title>Draft genome of Azohydromonas lata strain H1 (DSM1123), a polyhydroxyalkanoate producer.</title>
        <authorList>
            <person name="Traversa D."/>
            <person name="D'Addabbo P."/>
            <person name="Pazzani C."/>
            <person name="Manzari C."/>
            <person name="Chiara M."/>
            <person name="Scrascia M."/>
        </authorList>
    </citation>
    <scope>NUCLEOTIDE SEQUENCE [LARGE SCALE GENOMIC DNA]</scope>
    <source>
        <strain evidence="11 12">H1</strain>
    </source>
</reference>
<evidence type="ECO:0000313" key="12">
    <source>
        <dbReference type="Proteomes" id="UP001293718"/>
    </source>
</evidence>
<evidence type="ECO:0000259" key="10">
    <source>
        <dbReference type="PROSITE" id="PS51384"/>
    </source>
</evidence>
<evidence type="ECO:0000256" key="2">
    <source>
        <dbReference type="ARBA" id="ARBA00022630"/>
    </source>
</evidence>
<evidence type="ECO:0000256" key="7">
    <source>
        <dbReference type="ARBA" id="ARBA00023004"/>
    </source>
</evidence>
<evidence type="ECO:0000256" key="3">
    <source>
        <dbReference type="ARBA" id="ARBA00022643"/>
    </source>
</evidence>
<evidence type="ECO:0000256" key="8">
    <source>
        <dbReference type="ARBA" id="ARBA00023014"/>
    </source>
</evidence>
<dbReference type="GO" id="GO:0016491">
    <property type="term" value="F:oxidoreductase activity"/>
    <property type="evidence" value="ECO:0007669"/>
    <property type="project" value="UniProtKB-KW"/>
</dbReference>
<dbReference type="InterPro" id="IPR054582">
    <property type="entry name" value="DmmA-like_N"/>
</dbReference>
<evidence type="ECO:0000256" key="5">
    <source>
        <dbReference type="ARBA" id="ARBA00022723"/>
    </source>
</evidence>
<dbReference type="SUPFAM" id="SSF54292">
    <property type="entry name" value="2Fe-2S ferredoxin-like"/>
    <property type="match status" value="1"/>
</dbReference>
<keyword evidence="4" id="KW-0001">2Fe-2S</keyword>
<dbReference type="InterPro" id="IPR036010">
    <property type="entry name" value="2Fe-2S_ferredoxin-like_sf"/>
</dbReference>
<dbReference type="InterPro" id="IPR012675">
    <property type="entry name" value="Beta-grasp_dom_sf"/>
</dbReference>
<gene>
    <name evidence="11" type="ORF">SM757_26315</name>
</gene>
<feature type="domain" description="2Fe-2S ferredoxin-type" evidence="9">
    <location>
        <begin position="236"/>
        <end position="321"/>
    </location>
</feature>
<dbReference type="InterPro" id="IPR001041">
    <property type="entry name" value="2Fe-2S_ferredoxin-type"/>
</dbReference>
<dbReference type="Pfam" id="PF22290">
    <property type="entry name" value="DmmA-like_N"/>
    <property type="match status" value="1"/>
</dbReference>
<dbReference type="PANTHER" id="PTHR47354:SF1">
    <property type="entry name" value="CARNITINE MONOOXYGENASE REDUCTASE SUBUNIT"/>
    <property type="match status" value="1"/>
</dbReference>
<dbReference type="InterPro" id="IPR039261">
    <property type="entry name" value="FNR_nucleotide-bd"/>
</dbReference>
<dbReference type="Proteomes" id="UP001293718">
    <property type="component" value="Unassembled WGS sequence"/>
</dbReference>
<evidence type="ECO:0000259" key="9">
    <source>
        <dbReference type="PROSITE" id="PS51085"/>
    </source>
</evidence>
<keyword evidence="6 11" id="KW-0560">Oxidoreductase</keyword>
<comment type="caution">
    <text evidence="11">The sequence shown here is derived from an EMBL/GenBank/DDBJ whole genome shotgun (WGS) entry which is preliminary data.</text>
</comment>
<protein>
    <submittedName>
        <fullName evidence="11">PDR/VanB family oxidoreductase</fullName>
        <ecNumber evidence="11">1.-.-.-</ecNumber>
    </submittedName>
</protein>
<dbReference type="EMBL" id="JAXOJX010000058">
    <property type="protein sequence ID" value="MDZ5460098.1"/>
    <property type="molecule type" value="Genomic_DNA"/>
</dbReference>
<dbReference type="PANTHER" id="PTHR47354">
    <property type="entry name" value="NADH OXIDOREDUCTASE HCR"/>
    <property type="match status" value="1"/>
</dbReference>
<dbReference type="EC" id="1.-.-.-" evidence="11"/>
<name>A0ABU5IMF7_9BURK</name>
<dbReference type="CDD" id="cd00207">
    <property type="entry name" value="fer2"/>
    <property type="match status" value="1"/>
</dbReference>
<evidence type="ECO:0000313" key="11">
    <source>
        <dbReference type="EMBL" id="MDZ5460098.1"/>
    </source>
</evidence>
<dbReference type="PROSITE" id="PS51085">
    <property type="entry name" value="2FE2S_FER_2"/>
    <property type="match status" value="1"/>
</dbReference>
<sequence length="321" mass="34908">MLKQTWITVEVKAKRNEAQDIVSLELADPSGKPLPPFSAGSHLDVKVPSGLVRQYSLCNDPAETNRYLIAVLRDPASRGGSVAVHDAINEGDTLTISAPKNHFALAHEARKSLLLAGGIGVTPILCMAERLAMMGANFEMHYAARTLERMAFVDRIRGSRFADRVKFHFDNGAPVQKLDLAAVLGQPDTGTHLYVCGPKGFMDAVIDTAKALGWHADNIHYEYFSTAVQSTVGAAFDVVLASSGKVIRVEDGVTVLDALRRHGVDLPVSCEQGVCGTCVTRVLEGTPDHRDVYFTDEERARNDQFTPCCSRACSTRLLLDL</sequence>
<dbReference type="InterPro" id="IPR006058">
    <property type="entry name" value="2Fe2S_fd_BS"/>
</dbReference>
<evidence type="ECO:0000256" key="4">
    <source>
        <dbReference type="ARBA" id="ARBA00022714"/>
    </source>
</evidence>
<proteinExistence type="predicted"/>
<comment type="cofactor">
    <cofactor evidence="1">
        <name>FMN</name>
        <dbReference type="ChEBI" id="CHEBI:58210"/>
    </cofactor>
</comment>
<accession>A0ABU5IMF7</accession>
<dbReference type="InterPro" id="IPR017927">
    <property type="entry name" value="FAD-bd_FR_type"/>
</dbReference>
<dbReference type="InterPro" id="IPR017938">
    <property type="entry name" value="Riboflavin_synthase-like_b-brl"/>
</dbReference>
<evidence type="ECO:0000256" key="1">
    <source>
        <dbReference type="ARBA" id="ARBA00001917"/>
    </source>
</evidence>
<keyword evidence="7" id="KW-0408">Iron</keyword>
<dbReference type="Pfam" id="PF00111">
    <property type="entry name" value="Fer2"/>
    <property type="match status" value="1"/>
</dbReference>
<keyword evidence="2" id="KW-0285">Flavoprotein</keyword>
<feature type="domain" description="FAD-binding FR-type" evidence="10">
    <location>
        <begin position="4"/>
        <end position="106"/>
    </location>
</feature>
<evidence type="ECO:0000256" key="6">
    <source>
        <dbReference type="ARBA" id="ARBA00023002"/>
    </source>
</evidence>
<keyword evidence="12" id="KW-1185">Reference proteome</keyword>
<dbReference type="PRINTS" id="PR00409">
    <property type="entry name" value="PHDIOXRDTASE"/>
</dbReference>
<dbReference type="Gene3D" id="3.40.50.80">
    <property type="entry name" value="Nucleotide-binding domain of ferredoxin-NADP reductase (FNR) module"/>
    <property type="match status" value="1"/>
</dbReference>
<keyword evidence="8" id="KW-0411">Iron-sulfur</keyword>
<dbReference type="CDD" id="cd06185">
    <property type="entry name" value="PDR_like"/>
    <property type="match status" value="1"/>
</dbReference>
<keyword evidence="5" id="KW-0479">Metal-binding</keyword>
<dbReference type="SUPFAM" id="SSF52343">
    <property type="entry name" value="Ferredoxin reductase-like, C-terminal NADP-linked domain"/>
    <property type="match status" value="1"/>
</dbReference>
<organism evidence="11 12">
    <name type="scientific">Azohydromonas lata</name>
    <dbReference type="NCBI Taxonomy" id="45677"/>
    <lineage>
        <taxon>Bacteria</taxon>
        <taxon>Pseudomonadati</taxon>
        <taxon>Pseudomonadota</taxon>
        <taxon>Betaproteobacteria</taxon>
        <taxon>Burkholderiales</taxon>
        <taxon>Sphaerotilaceae</taxon>
        <taxon>Azohydromonas</taxon>
    </lineage>
</organism>
<keyword evidence="3" id="KW-0288">FMN</keyword>
<dbReference type="PROSITE" id="PS00197">
    <property type="entry name" value="2FE2S_FER_1"/>
    <property type="match status" value="1"/>
</dbReference>
<dbReference type="InterPro" id="IPR050415">
    <property type="entry name" value="MRET"/>
</dbReference>
<dbReference type="Gene3D" id="3.10.20.30">
    <property type="match status" value="1"/>
</dbReference>